<keyword evidence="2" id="KW-1185">Reference proteome</keyword>
<comment type="caution">
    <text evidence="1">The sequence shown here is derived from an EMBL/GenBank/DDBJ whole genome shotgun (WGS) entry which is preliminary data.</text>
</comment>
<evidence type="ECO:0000313" key="1">
    <source>
        <dbReference type="EMBL" id="MCD7447547.1"/>
    </source>
</evidence>
<name>A0ABS8RLP1_DATST</name>
<evidence type="ECO:0000313" key="2">
    <source>
        <dbReference type="Proteomes" id="UP000823775"/>
    </source>
</evidence>
<dbReference type="Proteomes" id="UP000823775">
    <property type="component" value="Unassembled WGS sequence"/>
</dbReference>
<protein>
    <submittedName>
        <fullName evidence="1">Uncharacterized protein</fullName>
    </submittedName>
</protein>
<reference evidence="1 2" key="1">
    <citation type="journal article" date="2021" name="BMC Genomics">
        <title>Datura genome reveals duplications of psychoactive alkaloid biosynthetic genes and high mutation rate following tissue culture.</title>
        <authorList>
            <person name="Rajewski A."/>
            <person name="Carter-House D."/>
            <person name="Stajich J."/>
            <person name="Litt A."/>
        </authorList>
    </citation>
    <scope>NUCLEOTIDE SEQUENCE [LARGE SCALE GENOMIC DNA]</scope>
    <source>
        <strain evidence="1">AR-01</strain>
    </source>
</reference>
<accession>A0ABS8RLP1</accession>
<gene>
    <name evidence="1" type="ORF">HAX54_031576</name>
</gene>
<proteinExistence type="predicted"/>
<organism evidence="1 2">
    <name type="scientific">Datura stramonium</name>
    <name type="common">Jimsonweed</name>
    <name type="synonym">Common thornapple</name>
    <dbReference type="NCBI Taxonomy" id="4076"/>
    <lineage>
        <taxon>Eukaryota</taxon>
        <taxon>Viridiplantae</taxon>
        <taxon>Streptophyta</taxon>
        <taxon>Embryophyta</taxon>
        <taxon>Tracheophyta</taxon>
        <taxon>Spermatophyta</taxon>
        <taxon>Magnoliopsida</taxon>
        <taxon>eudicotyledons</taxon>
        <taxon>Gunneridae</taxon>
        <taxon>Pentapetalae</taxon>
        <taxon>asterids</taxon>
        <taxon>lamiids</taxon>
        <taxon>Solanales</taxon>
        <taxon>Solanaceae</taxon>
        <taxon>Solanoideae</taxon>
        <taxon>Datureae</taxon>
        <taxon>Datura</taxon>
    </lineage>
</organism>
<sequence>MPSILEDTYVELQLEINNLGTRLSATGSKIEQLEVTIESQYSVSKEMFRGLSWILYEKEETMRLCWQLVEAGIFKEPEKSWSIVKSLVNLLWEFIKDHLANVTSSDEDKLEQLMRHPFAYFARIGSSDEDQFEPLLKDPLA</sequence>
<dbReference type="EMBL" id="JACEIK010000040">
    <property type="protein sequence ID" value="MCD7447547.1"/>
    <property type="molecule type" value="Genomic_DNA"/>
</dbReference>